<dbReference type="InterPro" id="IPR027417">
    <property type="entry name" value="P-loop_NTPase"/>
</dbReference>
<evidence type="ECO:0000256" key="10">
    <source>
        <dbReference type="ARBA" id="ARBA00024908"/>
    </source>
</evidence>
<keyword evidence="9" id="KW-0460">Magnesium</keyword>
<evidence type="ECO:0000313" key="13">
    <source>
        <dbReference type="Proteomes" id="UP001602013"/>
    </source>
</evidence>
<evidence type="ECO:0000256" key="2">
    <source>
        <dbReference type="ARBA" id="ARBA00007599"/>
    </source>
</evidence>
<comment type="function">
    <text evidence="10">Required for the formation of a threonylcarbamoyl group on adenosine at position 37 (t(6)A37) in tRNAs that read codons beginning with adenine. Is involved in the transfer of the threonylcarbamoyl moiety of threonylcarbamoyl-AMP (TC-AMP) to the N6 group of A37, together with TsaD and TsaB. TsaE seems to play an indirect role in the t(6)A biosynthesis pathway, possibly in regulating the core enzymatic function of TsaD.</text>
</comment>
<evidence type="ECO:0000256" key="11">
    <source>
        <dbReference type="ARBA" id="ARBA00032441"/>
    </source>
</evidence>
<protein>
    <recommendedName>
        <fullName evidence="3">tRNA threonylcarbamoyladenosine biosynthesis protein TsaE</fullName>
    </recommendedName>
    <alternativeName>
        <fullName evidence="11">t(6)A37 threonylcarbamoyladenosine biosynthesis protein TsaE</fullName>
    </alternativeName>
</protein>
<sequence length="151" mass="16028">MRTVRTTEETRALGAEIAELLRPGDLVVLTGPLGAGKTTLVQGIGEGLKVRGPITSPTFVIARVHPSLSGGPALVHVDAYRIGGALEVDDLDLDASLEDSVTVVEWGEGLVEGLAEDRLEVLIERDAEGEDRRVRLRGVGERWSAVPASLV</sequence>
<dbReference type="InterPro" id="IPR003442">
    <property type="entry name" value="T6A_TsaE"/>
</dbReference>
<evidence type="ECO:0000256" key="6">
    <source>
        <dbReference type="ARBA" id="ARBA00022723"/>
    </source>
</evidence>
<organism evidence="12 13">
    <name type="scientific">Microtetraspora malaysiensis</name>
    <dbReference type="NCBI Taxonomy" id="161358"/>
    <lineage>
        <taxon>Bacteria</taxon>
        <taxon>Bacillati</taxon>
        <taxon>Actinomycetota</taxon>
        <taxon>Actinomycetes</taxon>
        <taxon>Streptosporangiales</taxon>
        <taxon>Streptosporangiaceae</taxon>
        <taxon>Microtetraspora</taxon>
    </lineage>
</organism>
<evidence type="ECO:0000313" key="12">
    <source>
        <dbReference type="EMBL" id="MFF3664141.1"/>
    </source>
</evidence>
<comment type="subcellular location">
    <subcellularLocation>
        <location evidence="1">Cytoplasm</location>
    </subcellularLocation>
</comment>
<dbReference type="Pfam" id="PF02367">
    <property type="entry name" value="TsaE"/>
    <property type="match status" value="1"/>
</dbReference>
<evidence type="ECO:0000256" key="7">
    <source>
        <dbReference type="ARBA" id="ARBA00022741"/>
    </source>
</evidence>
<evidence type="ECO:0000256" key="8">
    <source>
        <dbReference type="ARBA" id="ARBA00022840"/>
    </source>
</evidence>
<keyword evidence="4" id="KW-0963">Cytoplasm</keyword>
<dbReference type="Proteomes" id="UP001602013">
    <property type="component" value="Unassembled WGS sequence"/>
</dbReference>
<keyword evidence="8" id="KW-0067">ATP-binding</keyword>
<evidence type="ECO:0000256" key="4">
    <source>
        <dbReference type="ARBA" id="ARBA00022490"/>
    </source>
</evidence>
<keyword evidence="7" id="KW-0547">Nucleotide-binding</keyword>
<dbReference type="EMBL" id="JBIASD010000001">
    <property type="protein sequence ID" value="MFF3664141.1"/>
    <property type="molecule type" value="Genomic_DNA"/>
</dbReference>
<dbReference type="RefSeq" id="WP_387408139.1">
    <property type="nucleotide sequence ID" value="NZ_CP191994.1"/>
</dbReference>
<dbReference type="NCBIfam" id="TIGR00150">
    <property type="entry name" value="T6A_YjeE"/>
    <property type="match status" value="1"/>
</dbReference>
<keyword evidence="5" id="KW-0819">tRNA processing</keyword>
<dbReference type="Gene3D" id="3.40.50.300">
    <property type="entry name" value="P-loop containing nucleotide triphosphate hydrolases"/>
    <property type="match status" value="1"/>
</dbReference>
<evidence type="ECO:0000256" key="1">
    <source>
        <dbReference type="ARBA" id="ARBA00004496"/>
    </source>
</evidence>
<comment type="similarity">
    <text evidence="2">Belongs to the TsaE family.</text>
</comment>
<name>A0ABW6SGQ5_9ACTN</name>
<keyword evidence="13" id="KW-1185">Reference proteome</keyword>
<keyword evidence="6" id="KW-0479">Metal-binding</keyword>
<evidence type="ECO:0000256" key="5">
    <source>
        <dbReference type="ARBA" id="ARBA00022694"/>
    </source>
</evidence>
<comment type="caution">
    <text evidence="12">The sequence shown here is derived from an EMBL/GenBank/DDBJ whole genome shotgun (WGS) entry which is preliminary data.</text>
</comment>
<evidence type="ECO:0000256" key="3">
    <source>
        <dbReference type="ARBA" id="ARBA00019010"/>
    </source>
</evidence>
<dbReference type="PANTHER" id="PTHR33540">
    <property type="entry name" value="TRNA THREONYLCARBAMOYLADENOSINE BIOSYNTHESIS PROTEIN TSAE"/>
    <property type="match status" value="1"/>
</dbReference>
<gene>
    <name evidence="12" type="primary">tsaE</name>
    <name evidence="12" type="ORF">ACFYXI_01010</name>
</gene>
<accession>A0ABW6SGQ5</accession>
<dbReference type="PANTHER" id="PTHR33540:SF2">
    <property type="entry name" value="TRNA THREONYLCARBAMOYLADENOSINE BIOSYNTHESIS PROTEIN TSAE"/>
    <property type="match status" value="1"/>
</dbReference>
<reference evidence="12 13" key="1">
    <citation type="submission" date="2024-10" db="EMBL/GenBank/DDBJ databases">
        <title>The Natural Products Discovery Center: Release of the First 8490 Sequenced Strains for Exploring Actinobacteria Biosynthetic Diversity.</title>
        <authorList>
            <person name="Kalkreuter E."/>
            <person name="Kautsar S.A."/>
            <person name="Yang D."/>
            <person name="Bader C.D."/>
            <person name="Teijaro C.N."/>
            <person name="Fluegel L."/>
            <person name="Davis C.M."/>
            <person name="Simpson J.R."/>
            <person name="Lauterbach L."/>
            <person name="Steele A.D."/>
            <person name="Gui C."/>
            <person name="Meng S."/>
            <person name="Li G."/>
            <person name="Viehrig K."/>
            <person name="Ye F."/>
            <person name="Su P."/>
            <person name="Kiefer A.F."/>
            <person name="Nichols A."/>
            <person name="Cepeda A.J."/>
            <person name="Yan W."/>
            <person name="Fan B."/>
            <person name="Jiang Y."/>
            <person name="Adhikari A."/>
            <person name="Zheng C.-J."/>
            <person name="Schuster L."/>
            <person name="Cowan T.M."/>
            <person name="Smanski M.J."/>
            <person name="Chevrette M.G."/>
            <person name="De Carvalho L.P.S."/>
            <person name="Shen B."/>
        </authorList>
    </citation>
    <scope>NUCLEOTIDE SEQUENCE [LARGE SCALE GENOMIC DNA]</scope>
    <source>
        <strain evidence="12 13">NPDC002173</strain>
    </source>
</reference>
<evidence type="ECO:0000256" key="9">
    <source>
        <dbReference type="ARBA" id="ARBA00022842"/>
    </source>
</evidence>
<dbReference type="SUPFAM" id="SSF52540">
    <property type="entry name" value="P-loop containing nucleoside triphosphate hydrolases"/>
    <property type="match status" value="1"/>
</dbReference>
<proteinExistence type="inferred from homology"/>